<dbReference type="InterPro" id="IPR010496">
    <property type="entry name" value="AL/BT2_dom"/>
</dbReference>
<proteinExistence type="predicted"/>
<feature type="chain" id="PRO_5003941011" description="3-keto-alpha-glucoside-1,2-lyase/3-keto-2-hydroxy-glucal hydratase domain-containing protein" evidence="1">
    <location>
        <begin position="23"/>
        <end position="253"/>
    </location>
</feature>
<dbReference type="eggNOG" id="COG1413">
    <property type="taxonomic scope" value="Bacteria"/>
</dbReference>
<evidence type="ECO:0000256" key="1">
    <source>
        <dbReference type="SAM" id="SignalP"/>
    </source>
</evidence>
<dbReference type="OrthoDB" id="257393at2"/>
<organism evidence="3 4">
    <name type="scientific">Singulisphaera acidiphila (strain ATCC BAA-1392 / DSM 18658 / VKM B-2454 / MOB10)</name>
    <dbReference type="NCBI Taxonomy" id="886293"/>
    <lineage>
        <taxon>Bacteria</taxon>
        <taxon>Pseudomonadati</taxon>
        <taxon>Planctomycetota</taxon>
        <taxon>Planctomycetia</taxon>
        <taxon>Isosphaerales</taxon>
        <taxon>Isosphaeraceae</taxon>
        <taxon>Singulisphaera</taxon>
    </lineage>
</organism>
<dbReference type="Gene3D" id="2.60.120.560">
    <property type="entry name" value="Exo-inulinase, domain 1"/>
    <property type="match status" value="1"/>
</dbReference>
<dbReference type="STRING" id="886293.Sinac_7310"/>
<feature type="domain" description="3-keto-alpha-glucoside-1,2-lyase/3-keto-2-hydroxy-glucal hydratase" evidence="2">
    <location>
        <begin position="33"/>
        <end position="250"/>
    </location>
</feature>
<keyword evidence="4" id="KW-1185">Reference proteome</keyword>
<dbReference type="KEGG" id="saci:Sinac_7310"/>
<dbReference type="Pfam" id="PF06439">
    <property type="entry name" value="3keto-disac_hyd"/>
    <property type="match status" value="1"/>
</dbReference>
<evidence type="ECO:0000313" key="4">
    <source>
        <dbReference type="Proteomes" id="UP000010798"/>
    </source>
</evidence>
<dbReference type="EMBL" id="CP003364">
    <property type="protein sequence ID" value="AGA31352.1"/>
    <property type="molecule type" value="Genomic_DNA"/>
</dbReference>
<dbReference type="RefSeq" id="WP_015250421.1">
    <property type="nucleotide sequence ID" value="NC_019892.1"/>
</dbReference>
<evidence type="ECO:0000313" key="3">
    <source>
        <dbReference type="EMBL" id="AGA31352.1"/>
    </source>
</evidence>
<gene>
    <name evidence="3" type="ordered locus">Sinac_7310</name>
</gene>
<sequence>MLNRYLALLPAAGFLLASLAWAVDKDNDKAPEGFVSLFNGKDLSGWTIPEGDGGHWKVVEGVIDYDAASESAGDKSLWSDRAYGDFVLQVDWRLKEAPFINKSIPYILPDGTHAKDVHGKELRLPMPDADSGVFLRGDGRFQANIWCWPIGSGEMFSIRTDPKTTPDLRAAATPSTQADKPLGEWNHFEITVKGKTVKVALNGKTVIAGATIPDLPARGKLAFQHHGSKNKEGAWVGPPSLVQFKNIYIKELK</sequence>
<dbReference type="HOGENOM" id="CLU_073042_2_0_0"/>
<dbReference type="GO" id="GO:0016787">
    <property type="term" value="F:hydrolase activity"/>
    <property type="evidence" value="ECO:0007669"/>
    <property type="project" value="InterPro"/>
</dbReference>
<keyword evidence="1" id="KW-0732">Signal</keyword>
<protein>
    <recommendedName>
        <fullName evidence="2">3-keto-alpha-glucoside-1,2-lyase/3-keto-2-hydroxy-glucal hydratase domain-containing protein</fullName>
    </recommendedName>
</protein>
<dbReference type="AlphaFoldDB" id="L0DQ25"/>
<dbReference type="Proteomes" id="UP000010798">
    <property type="component" value="Chromosome"/>
</dbReference>
<evidence type="ECO:0000259" key="2">
    <source>
        <dbReference type="Pfam" id="PF06439"/>
    </source>
</evidence>
<feature type="signal peptide" evidence="1">
    <location>
        <begin position="1"/>
        <end position="22"/>
    </location>
</feature>
<name>L0DQ25_SINAD</name>
<reference evidence="3 4" key="1">
    <citation type="submission" date="2012-02" db="EMBL/GenBank/DDBJ databases">
        <title>Complete sequence of chromosome of Singulisphaera acidiphila DSM 18658.</title>
        <authorList>
            <consortium name="US DOE Joint Genome Institute (JGI-PGF)"/>
            <person name="Lucas S."/>
            <person name="Copeland A."/>
            <person name="Lapidus A."/>
            <person name="Glavina del Rio T."/>
            <person name="Dalin E."/>
            <person name="Tice H."/>
            <person name="Bruce D."/>
            <person name="Goodwin L."/>
            <person name="Pitluck S."/>
            <person name="Peters L."/>
            <person name="Ovchinnikova G."/>
            <person name="Chertkov O."/>
            <person name="Kyrpides N."/>
            <person name="Mavromatis K."/>
            <person name="Ivanova N."/>
            <person name="Brettin T."/>
            <person name="Detter J.C."/>
            <person name="Han C."/>
            <person name="Larimer F."/>
            <person name="Land M."/>
            <person name="Hauser L."/>
            <person name="Markowitz V."/>
            <person name="Cheng J.-F."/>
            <person name="Hugenholtz P."/>
            <person name="Woyke T."/>
            <person name="Wu D."/>
            <person name="Tindall B."/>
            <person name="Pomrenke H."/>
            <person name="Brambilla E."/>
            <person name="Klenk H.-P."/>
            <person name="Eisen J.A."/>
        </authorList>
    </citation>
    <scope>NUCLEOTIDE SEQUENCE [LARGE SCALE GENOMIC DNA]</scope>
    <source>
        <strain evidence="4">ATCC BAA-1392 / DSM 18658 / VKM B-2454 / MOB10</strain>
    </source>
</reference>
<accession>L0DQ25</accession>